<dbReference type="InterPro" id="IPR058525">
    <property type="entry name" value="DUF8212"/>
</dbReference>
<evidence type="ECO:0000256" key="4">
    <source>
        <dbReference type="PROSITE-ProRule" id="PRU00228"/>
    </source>
</evidence>
<dbReference type="Pfam" id="PF06985">
    <property type="entry name" value="HET"/>
    <property type="match status" value="1"/>
</dbReference>
<protein>
    <submittedName>
        <fullName evidence="6">HET domain protein</fullName>
    </submittedName>
</protein>
<evidence type="ECO:0000256" key="1">
    <source>
        <dbReference type="ARBA" id="ARBA00022723"/>
    </source>
</evidence>
<feature type="domain" description="ZZ-type" evidence="5">
    <location>
        <begin position="571"/>
        <end position="620"/>
    </location>
</feature>
<dbReference type="InterPro" id="IPR000433">
    <property type="entry name" value="Znf_ZZ"/>
</dbReference>
<dbReference type="EMBL" id="ML994629">
    <property type="protein sequence ID" value="KAF2186629.1"/>
    <property type="molecule type" value="Genomic_DNA"/>
</dbReference>
<evidence type="ECO:0000256" key="2">
    <source>
        <dbReference type="ARBA" id="ARBA00022771"/>
    </source>
</evidence>
<dbReference type="AlphaFoldDB" id="A0A6A6E7S5"/>
<keyword evidence="2 4" id="KW-0863">Zinc-finger</keyword>
<feature type="domain" description="ZZ-type" evidence="5">
    <location>
        <begin position="519"/>
        <end position="571"/>
    </location>
</feature>
<dbReference type="Pfam" id="PF00569">
    <property type="entry name" value="ZZ"/>
    <property type="match status" value="2"/>
</dbReference>
<keyword evidence="1" id="KW-0479">Metal-binding</keyword>
<dbReference type="Gene3D" id="3.30.60.90">
    <property type="match status" value="2"/>
</dbReference>
<dbReference type="PANTHER" id="PTHR10622:SF10">
    <property type="entry name" value="HET DOMAIN-CONTAINING PROTEIN"/>
    <property type="match status" value="1"/>
</dbReference>
<sequence>MRLLSSTRVELEAFPDDRIPKYAILSHRWGDDEVSFQDIQNATAIQRAGYIKIKLCCDQAAKDGLQYVWVDTCCIDKSSSAELTESINSMYRWYQNAAVCYAYLFDVQSLRVSNDSSFINSAWFTRGWTLQELIAPSNVEFYNSTWHKLGTKENLKDTISAITGIDIEVLRGVDPENFSIAKRMSWAFKRTTTKVEDVAYSLLGLFGVNMPMLYGEGERAFIRLQEEIMKQSDDHSLFAWSSSDSCYRGLLAKSPADFRDCSNIISSRSRLNRAPYSVTNIGISIQLPMVTWAMNTCLAALDCEVEGVHNSRVGIFLAQLPENDQWARVLLDGTDNRTFESELIPKSQYKIIYVRQKVWGSRPPMDKMYGFWLRKFPPFQRGENSRFEVTSWNQWNDKERIFKIPAGSCGTAGVLWYTAKDMGSTVLKLGFDTNFNPVCQFGGALLGPRAIRAKDRTSFDVKMDTDWIDSGSDSVFRGDRQTGLNVENPWTRILITEEVIENQRVWVVYITPPEEGAWHAGVKCDGCNLAIYGTRFKCLVCPDFDYCDDCILTCSVTHPSHDFQTIKPARHPGISCDGCNHGIYGTRFKCLVCDNFDYCSNCILTSGDAHPSHDFQAIEK</sequence>
<accession>A0A6A6E7S5</accession>
<dbReference type="CDD" id="cd02249">
    <property type="entry name" value="ZZ"/>
    <property type="match status" value="1"/>
</dbReference>
<dbReference type="InterPro" id="IPR043145">
    <property type="entry name" value="Znf_ZZ_sf"/>
</dbReference>
<organism evidence="6 7">
    <name type="scientific">Zopfia rhizophila CBS 207.26</name>
    <dbReference type="NCBI Taxonomy" id="1314779"/>
    <lineage>
        <taxon>Eukaryota</taxon>
        <taxon>Fungi</taxon>
        <taxon>Dikarya</taxon>
        <taxon>Ascomycota</taxon>
        <taxon>Pezizomycotina</taxon>
        <taxon>Dothideomycetes</taxon>
        <taxon>Dothideomycetes incertae sedis</taxon>
        <taxon>Zopfiaceae</taxon>
        <taxon>Zopfia</taxon>
    </lineage>
</organism>
<dbReference type="InterPro" id="IPR010730">
    <property type="entry name" value="HET"/>
</dbReference>
<evidence type="ECO:0000259" key="5">
    <source>
        <dbReference type="PROSITE" id="PS50135"/>
    </source>
</evidence>
<proteinExistence type="predicted"/>
<dbReference type="Pfam" id="PF26640">
    <property type="entry name" value="DUF8212"/>
    <property type="match status" value="1"/>
</dbReference>
<evidence type="ECO:0000313" key="7">
    <source>
        <dbReference type="Proteomes" id="UP000800200"/>
    </source>
</evidence>
<dbReference type="SUPFAM" id="SSF57850">
    <property type="entry name" value="RING/U-box"/>
    <property type="match status" value="2"/>
</dbReference>
<keyword evidence="7" id="KW-1185">Reference proteome</keyword>
<name>A0A6A6E7S5_9PEZI</name>
<gene>
    <name evidence="6" type="ORF">K469DRAFT_572322</name>
</gene>
<keyword evidence="3" id="KW-0862">Zinc</keyword>
<evidence type="ECO:0000313" key="6">
    <source>
        <dbReference type="EMBL" id="KAF2186629.1"/>
    </source>
</evidence>
<dbReference type="GO" id="GO:0008270">
    <property type="term" value="F:zinc ion binding"/>
    <property type="evidence" value="ECO:0007669"/>
    <property type="project" value="UniProtKB-KW"/>
</dbReference>
<dbReference type="SMART" id="SM00291">
    <property type="entry name" value="ZnF_ZZ"/>
    <property type="match status" value="2"/>
</dbReference>
<dbReference type="PROSITE" id="PS50135">
    <property type="entry name" value="ZF_ZZ_2"/>
    <property type="match status" value="2"/>
</dbReference>
<dbReference type="OrthoDB" id="674604at2759"/>
<dbReference type="Proteomes" id="UP000800200">
    <property type="component" value="Unassembled WGS sequence"/>
</dbReference>
<evidence type="ECO:0000256" key="3">
    <source>
        <dbReference type="ARBA" id="ARBA00022833"/>
    </source>
</evidence>
<dbReference type="CDD" id="cd02340">
    <property type="entry name" value="ZZ_NBR1_like"/>
    <property type="match status" value="1"/>
</dbReference>
<reference evidence="6" key="1">
    <citation type="journal article" date="2020" name="Stud. Mycol.">
        <title>101 Dothideomycetes genomes: a test case for predicting lifestyles and emergence of pathogens.</title>
        <authorList>
            <person name="Haridas S."/>
            <person name="Albert R."/>
            <person name="Binder M."/>
            <person name="Bloem J."/>
            <person name="Labutti K."/>
            <person name="Salamov A."/>
            <person name="Andreopoulos B."/>
            <person name="Baker S."/>
            <person name="Barry K."/>
            <person name="Bills G."/>
            <person name="Bluhm B."/>
            <person name="Cannon C."/>
            <person name="Castanera R."/>
            <person name="Culley D."/>
            <person name="Daum C."/>
            <person name="Ezra D."/>
            <person name="Gonzalez J."/>
            <person name="Henrissat B."/>
            <person name="Kuo A."/>
            <person name="Liang C."/>
            <person name="Lipzen A."/>
            <person name="Lutzoni F."/>
            <person name="Magnuson J."/>
            <person name="Mondo S."/>
            <person name="Nolan M."/>
            <person name="Ohm R."/>
            <person name="Pangilinan J."/>
            <person name="Park H.-J."/>
            <person name="Ramirez L."/>
            <person name="Alfaro M."/>
            <person name="Sun H."/>
            <person name="Tritt A."/>
            <person name="Yoshinaga Y."/>
            <person name="Zwiers L.-H."/>
            <person name="Turgeon B."/>
            <person name="Goodwin S."/>
            <person name="Spatafora J."/>
            <person name="Crous P."/>
            <person name="Grigoriev I."/>
        </authorList>
    </citation>
    <scope>NUCLEOTIDE SEQUENCE</scope>
    <source>
        <strain evidence="6">CBS 207.26</strain>
    </source>
</reference>
<dbReference type="PANTHER" id="PTHR10622">
    <property type="entry name" value="HET DOMAIN-CONTAINING PROTEIN"/>
    <property type="match status" value="1"/>
</dbReference>